<name>A0A8S1AUX2_ARCPL</name>
<keyword evidence="6 9" id="KW-0333">Golgi apparatus</keyword>
<keyword evidence="9" id="KW-0735">Signal-anchor</keyword>
<dbReference type="Pfam" id="PF03567">
    <property type="entry name" value="Sulfotransfer_2"/>
    <property type="match status" value="1"/>
</dbReference>
<keyword evidence="9" id="KW-0119">Carbohydrate metabolism</keyword>
<feature type="signal peptide" evidence="10">
    <location>
        <begin position="1"/>
        <end position="23"/>
    </location>
</feature>
<evidence type="ECO:0000256" key="8">
    <source>
        <dbReference type="ARBA" id="ARBA00023180"/>
    </source>
</evidence>
<feature type="chain" id="PRO_5035761371" description="Carbohydrate sulfotransferase" evidence="10">
    <location>
        <begin position="24"/>
        <end position="316"/>
    </location>
</feature>
<accession>A0A8S1AUX2</accession>
<evidence type="ECO:0000256" key="6">
    <source>
        <dbReference type="ARBA" id="ARBA00023034"/>
    </source>
</evidence>
<dbReference type="PANTHER" id="PTHR12137">
    <property type="entry name" value="CARBOHYDRATE SULFOTRANSFERASE"/>
    <property type="match status" value="1"/>
</dbReference>
<reference evidence="11 12" key="1">
    <citation type="submission" date="2020-04" db="EMBL/GenBank/DDBJ databases">
        <authorList>
            <person name="Wallbank WR R."/>
            <person name="Pardo Diaz C."/>
            <person name="Kozak K."/>
            <person name="Martin S."/>
            <person name="Jiggins C."/>
            <person name="Moest M."/>
            <person name="Warren A I."/>
            <person name="Byers J.R.P. K."/>
            <person name="Montejo-Kovacevich G."/>
            <person name="Yen C E."/>
        </authorList>
    </citation>
    <scope>NUCLEOTIDE SEQUENCE [LARGE SCALE GENOMIC DNA]</scope>
</reference>
<comment type="subcellular location">
    <subcellularLocation>
        <location evidence="1 9">Golgi apparatus membrane</location>
        <topology evidence="1 9">Single-pass type II membrane protein</topology>
    </subcellularLocation>
</comment>
<protein>
    <recommendedName>
        <fullName evidence="9">Carbohydrate sulfotransferase</fullName>
        <ecNumber evidence="9">2.8.2.-</ecNumber>
    </recommendedName>
</protein>
<dbReference type="EMBL" id="CADEBC010000540">
    <property type="protein sequence ID" value="CAB3250526.1"/>
    <property type="molecule type" value="Genomic_DNA"/>
</dbReference>
<comment type="similarity">
    <text evidence="2 9">Belongs to the sulfotransferase 2 family.</text>
</comment>
<dbReference type="InterPro" id="IPR005331">
    <property type="entry name" value="Sulfotransferase"/>
</dbReference>
<keyword evidence="12" id="KW-1185">Reference proteome</keyword>
<keyword evidence="10" id="KW-0732">Signal</keyword>
<proteinExistence type="inferred from homology"/>
<evidence type="ECO:0000256" key="4">
    <source>
        <dbReference type="ARBA" id="ARBA00022692"/>
    </source>
</evidence>
<evidence type="ECO:0000256" key="5">
    <source>
        <dbReference type="ARBA" id="ARBA00022989"/>
    </source>
</evidence>
<evidence type="ECO:0000313" key="12">
    <source>
        <dbReference type="Proteomes" id="UP000494106"/>
    </source>
</evidence>
<sequence>MITTSVFRLNVLLIFNLWVVSSAVSLKDEKHELEMTQNLNLARQDRIQDVCDRYPPKIGLNELPQSELDHIIIDDERKLLYCYVPKVACTNWKRLLMILAGKWNGTDILAVPGHLAQAPGVFRELSNVTREERDYMLENYNKMIIVRNPFERLLSAYRNKFEGTTPSAKYFQERAGKLIIKAFRENPTAESLNNGDDVTFKEFALFVLNKSENLNNMVNNEHWTPITKLCHPCLINYTLVGKYETLHDDAQLALKTINVTNIQLPHLSRTSGTAEKLHSYFSQLDLPLIRELYKLFENDYRMFDYNLNNIVGFDLG</sequence>
<evidence type="ECO:0000256" key="10">
    <source>
        <dbReference type="SAM" id="SignalP"/>
    </source>
</evidence>
<evidence type="ECO:0000256" key="2">
    <source>
        <dbReference type="ARBA" id="ARBA00006339"/>
    </source>
</evidence>
<evidence type="ECO:0000256" key="7">
    <source>
        <dbReference type="ARBA" id="ARBA00023136"/>
    </source>
</evidence>
<dbReference type="AlphaFoldDB" id="A0A8S1AUX2"/>
<gene>
    <name evidence="11" type="ORF">APLA_LOCUS12753</name>
</gene>
<evidence type="ECO:0000256" key="3">
    <source>
        <dbReference type="ARBA" id="ARBA00022679"/>
    </source>
</evidence>
<evidence type="ECO:0000313" key="11">
    <source>
        <dbReference type="EMBL" id="CAB3250526.1"/>
    </source>
</evidence>
<keyword evidence="7" id="KW-0472">Membrane</keyword>
<keyword evidence="4" id="KW-0812">Transmembrane</keyword>
<dbReference type="Proteomes" id="UP000494106">
    <property type="component" value="Unassembled WGS sequence"/>
</dbReference>
<keyword evidence="5" id="KW-1133">Transmembrane helix</keyword>
<dbReference type="InterPro" id="IPR018011">
    <property type="entry name" value="Carb_sulfotrans_8-10"/>
</dbReference>
<dbReference type="EC" id="2.8.2.-" evidence="9"/>
<dbReference type="GO" id="GO:0008146">
    <property type="term" value="F:sulfotransferase activity"/>
    <property type="evidence" value="ECO:0007669"/>
    <property type="project" value="InterPro"/>
</dbReference>
<comment type="caution">
    <text evidence="11">The sequence shown here is derived from an EMBL/GenBank/DDBJ whole genome shotgun (WGS) entry which is preliminary data.</text>
</comment>
<evidence type="ECO:0000256" key="9">
    <source>
        <dbReference type="RuleBase" id="RU364020"/>
    </source>
</evidence>
<dbReference type="PANTHER" id="PTHR12137:SF54">
    <property type="entry name" value="CARBOHYDRATE SULFOTRANSFERASE"/>
    <property type="match status" value="1"/>
</dbReference>
<evidence type="ECO:0000256" key="1">
    <source>
        <dbReference type="ARBA" id="ARBA00004323"/>
    </source>
</evidence>
<dbReference type="GO" id="GO:0016051">
    <property type="term" value="P:carbohydrate biosynthetic process"/>
    <property type="evidence" value="ECO:0007669"/>
    <property type="project" value="InterPro"/>
</dbReference>
<keyword evidence="3 9" id="KW-0808">Transferase</keyword>
<dbReference type="OrthoDB" id="2019940at2759"/>
<dbReference type="GO" id="GO:0000139">
    <property type="term" value="C:Golgi membrane"/>
    <property type="evidence" value="ECO:0007669"/>
    <property type="project" value="UniProtKB-SubCell"/>
</dbReference>
<keyword evidence="8 9" id="KW-0325">Glycoprotein</keyword>
<organism evidence="11 12">
    <name type="scientific">Arctia plantaginis</name>
    <name type="common">Wood tiger moth</name>
    <name type="synonym">Phalaena plantaginis</name>
    <dbReference type="NCBI Taxonomy" id="874455"/>
    <lineage>
        <taxon>Eukaryota</taxon>
        <taxon>Metazoa</taxon>
        <taxon>Ecdysozoa</taxon>
        <taxon>Arthropoda</taxon>
        <taxon>Hexapoda</taxon>
        <taxon>Insecta</taxon>
        <taxon>Pterygota</taxon>
        <taxon>Neoptera</taxon>
        <taxon>Endopterygota</taxon>
        <taxon>Lepidoptera</taxon>
        <taxon>Glossata</taxon>
        <taxon>Ditrysia</taxon>
        <taxon>Noctuoidea</taxon>
        <taxon>Erebidae</taxon>
        <taxon>Arctiinae</taxon>
        <taxon>Arctia</taxon>
    </lineage>
</organism>